<dbReference type="InterPro" id="IPR036880">
    <property type="entry name" value="Kunitz_BPTI_sf"/>
</dbReference>
<dbReference type="Pfam" id="PF00014">
    <property type="entry name" value="Kunitz_BPTI"/>
    <property type="match status" value="1"/>
</dbReference>
<evidence type="ECO:0000256" key="1">
    <source>
        <dbReference type="ARBA" id="ARBA00023157"/>
    </source>
</evidence>
<feature type="chain" id="PRO_5035821514" description="BPTI/Kunitz inhibitor domain-containing protein" evidence="2">
    <location>
        <begin position="26"/>
        <end position="88"/>
    </location>
</feature>
<accession>A0A8S9YLG7</accession>
<dbReference type="PROSITE" id="PS50279">
    <property type="entry name" value="BPTI_KUNITZ_2"/>
    <property type="match status" value="1"/>
</dbReference>
<keyword evidence="5" id="KW-1185">Reference proteome</keyword>
<comment type="caution">
    <text evidence="4">The sequence shown here is derived from an EMBL/GenBank/DDBJ whole genome shotgun (WGS) entry which is preliminary data.</text>
</comment>
<dbReference type="OrthoDB" id="6283405at2759"/>
<dbReference type="FunFam" id="4.10.410.10:FF:000020">
    <property type="entry name" value="Collagen, type VI, alpha 3"/>
    <property type="match status" value="1"/>
</dbReference>
<dbReference type="InterPro" id="IPR050098">
    <property type="entry name" value="TFPI/VKTCI-like"/>
</dbReference>
<dbReference type="Gene3D" id="4.10.410.10">
    <property type="entry name" value="Pancreatic trypsin inhibitor Kunitz domain"/>
    <property type="match status" value="1"/>
</dbReference>
<keyword evidence="1" id="KW-1015">Disulfide bond</keyword>
<dbReference type="Proteomes" id="UP000822476">
    <property type="component" value="Unassembled WGS sequence"/>
</dbReference>
<dbReference type="PANTHER" id="PTHR10083:SF374">
    <property type="entry name" value="BPTI_KUNITZ INHIBITOR DOMAIN-CONTAINING PROTEIN"/>
    <property type="match status" value="1"/>
</dbReference>
<evidence type="ECO:0000256" key="2">
    <source>
        <dbReference type="SAM" id="SignalP"/>
    </source>
</evidence>
<dbReference type="PROSITE" id="PS00280">
    <property type="entry name" value="BPTI_KUNITZ_1"/>
    <property type="match status" value="1"/>
</dbReference>
<dbReference type="GO" id="GO:0005615">
    <property type="term" value="C:extracellular space"/>
    <property type="evidence" value="ECO:0007669"/>
    <property type="project" value="TreeGrafter"/>
</dbReference>
<gene>
    <name evidence="4" type="ORF">EG68_07608</name>
</gene>
<dbReference type="PANTHER" id="PTHR10083">
    <property type="entry name" value="KUNITZ-TYPE PROTEASE INHIBITOR-RELATED"/>
    <property type="match status" value="1"/>
</dbReference>
<dbReference type="InterPro" id="IPR002223">
    <property type="entry name" value="Kunitz_BPTI"/>
</dbReference>
<dbReference type="GO" id="GO:0004867">
    <property type="term" value="F:serine-type endopeptidase inhibitor activity"/>
    <property type="evidence" value="ECO:0007669"/>
    <property type="project" value="InterPro"/>
</dbReference>
<proteinExistence type="predicted"/>
<dbReference type="InterPro" id="IPR020901">
    <property type="entry name" value="Prtase_inh_Kunz-CS"/>
</dbReference>
<reference evidence="4" key="1">
    <citation type="submission" date="2019-07" db="EMBL/GenBank/DDBJ databases">
        <title>Annotation for the trematode Paragonimus miyazaki's.</title>
        <authorList>
            <person name="Choi Y.-J."/>
        </authorList>
    </citation>
    <scope>NUCLEOTIDE SEQUENCE</scope>
    <source>
        <strain evidence="4">Japan</strain>
    </source>
</reference>
<protein>
    <recommendedName>
        <fullName evidence="3">BPTI/Kunitz inhibitor domain-containing protein</fullName>
    </recommendedName>
</protein>
<keyword evidence="2" id="KW-0732">Signal</keyword>
<dbReference type="EMBL" id="JTDE01003742">
    <property type="protein sequence ID" value="KAF7255695.1"/>
    <property type="molecule type" value="Genomic_DNA"/>
</dbReference>
<dbReference type="PRINTS" id="PR00759">
    <property type="entry name" value="BASICPTASE"/>
</dbReference>
<dbReference type="CDD" id="cd00109">
    <property type="entry name" value="Kunitz-type"/>
    <property type="match status" value="1"/>
</dbReference>
<evidence type="ECO:0000313" key="4">
    <source>
        <dbReference type="EMBL" id="KAF7255695.1"/>
    </source>
</evidence>
<name>A0A8S9YLG7_9TREM</name>
<dbReference type="SUPFAM" id="SSF57362">
    <property type="entry name" value="BPTI-like"/>
    <property type="match status" value="1"/>
</dbReference>
<organism evidence="4 5">
    <name type="scientific">Paragonimus skrjabini miyazakii</name>
    <dbReference type="NCBI Taxonomy" id="59628"/>
    <lineage>
        <taxon>Eukaryota</taxon>
        <taxon>Metazoa</taxon>
        <taxon>Spiralia</taxon>
        <taxon>Lophotrochozoa</taxon>
        <taxon>Platyhelminthes</taxon>
        <taxon>Trematoda</taxon>
        <taxon>Digenea</taxon>
        <taxon>Plagiorchiida</taxon>
        <taxon>Troglotremata</taxon>
        <taxon>Troglotrematidae</taxon>
        <taxon>Paragonimus</taxon>
    </lineage>
</organism>
<evidence type="ECO:0000259" key="3">
    <source>
        <dbReference type="PROSITE" id="PS50279"/>
    </source>
</evidence>
<sequence>MTCQTLTVALFVALISLGLVPNTEAIQRRCLFPSDGGSCSDSITMFAYDARVGDCVPFVYSGCGGNDNRFPSMDECMKQCGWKYRLPN</sequence>
<evidence type="ECO:0000313" key="5">
    <source>
        <dbReference type="Proteomes" id="UP000822476"/>
    </source>
</evidence>
<feature type="domain" description="BPTI/Kunitz inhibitor" evidence="3">
    <location>
        <begin position="30"/>
        <end position="80"/>
    </location>
</feature>
<feature type="signal peptide" evidence="2">
    <location>
        <begin position="1"/>
        <end position="25"/>
    </location>
</feature>
<dbReference type="AlphaFoldDB" id="A0A8S9YLG7"/>
<dbReference type="SMART" id="SM00131">
    <property type="entry name" value="KU"/>
    <property type="match status" value="1"/>
</dbReference>